<accession>A0A9P9WHE0</accession>
<keyword evidence="2" id="KW-1185">Reference proteome</keyword>
<reference evidence="1" key="1">
    <citation type="submission" date="2021-03" db="EMBL/GenBank/DDBJ databases">
        <title>Revisited historic fungal species revealed as producer of novel bioactive compounds through whole genome sequencing and comparative genomics.</title>
        <authorList>
            <person name="Vignolle G.A."/>
            <person name="Hochenegger N."/>
            <person name="Mach R.L."/>
            <person name="Mach-Aigner A.R."/>
            <person name="Javad Rahimi M."/>
            <person name="Salim K.A."/>
            <person name="Chan C.M."/>
            <person name="Lim L.B.L."/>
            <person name="Cai F."/>
            <person name="Druzhinina I.S."/>
            <person name="U'Ren J.M."/>
            <person name="Derntl C."/>
        </authorList>
    </citation>
    <scope>NUCLEOTIDE SEQUENCE</scope>
    <source>
        <strain evidence="1">TUCIM 5799</strain>
    </source>
</reference>
<comment type="caution">
    <text evidence="1">The sequence shown here is derived from an EMBL/GenBank/DDBJ whole genome shotgun (WGS) entry which is preliminary data.</text>
</comment>
<proteinExistence type="predicted"/>
<dbReference type="EMBL" id="JAFIMR010000025">
    <property type="protein sequence ID" value="KAI1863508.1"/>
    <property type="molecule type" value="Genomic_DNA"/>
</dbReference>
<gene>
    <name evidence="1" type="ORF">JX265_008725</name>
</gene>
<organism evidence="1 2">
    <name type="scientific">Neoarthrinium moseri</name>
    <dbReference type="NCBI Taxonomy" id="1658444"/>
    <lineage>
        <taxon>Eukaryota</taxon>
        <taxon>Fungi</taxon>
        <taxon>Dikarya</taxon>
        <taxon>Ascomycota</taxon>
        <taxon>Pezizomycotina</taxon>
        <taxon>Sordariomycetes</taxon>
        <taxon>Xylariomycetidae</taxon>
        <taxon>Amphisphaeriales</taxon>
        <taxon>Apiosporaceae</taxon>
        <taxon>Neoarthrinium</taxon>
    </lineage>
</organism>
<sequence length="607" mass="66792">MASNVVKSCQASEESQANSLDRTARILEHVKRSESSLKQFRSLDEAFWKQVESSYSSSCDVALSPTELDFITRLKESGGIDKLIELAENSSAITGSEQTEAATADLNNWVDNLAKMSANLESNLKQSLVTVQSSRSSNDRRADLQKAKKTSLEEAKARIEAMVEHEESNIKSRGENIQSGLAKLISGHNELLNDQAFDMKSLSSDLVFANEPYDNLLGKLQALGWEMKADPQTDSLVKAARYYSSLEVFLSVSACRRQLNSALKEASNTYSIVNPVGTGKARALEAEIQAIFEEIRSLWDEVVPVAHMAVEKTLLEPILKTAGGKKTTREYQNAIIGSYIGGCLDFMNERLQALANRVGVAVYHHNALLTAFEHYLALPQDRPAEVVTRGHSQAHHLQPIGGSRGQAEATTALKYIQKGVDTFGGFPFKAIDPLTPASQKITKLTEFVQQRAAKGSDSEQVLHRLYESAVKVGLATASESNLLILDHLLADSLAGQGRAGSVLEDAQAEESLSALRNESQEINSLFQKLNLTGAEAITDDMRPLFRGHMKSFEDHRQGQTAGHFSKSDAFHAKGKRASSCELLQRNAKVVEIIQRWSELPEFKRISR</sequence>
<evidence type="ECO:0000313" key="1">
    <source>
        <dbReference type="EMBL" id="KAI1863508.1"/>
    </source>
</evidence>
<dbReference type="AlphaFoldDB" id="A0A9P9WHE0"/>
<evidence type="ECO:0000313" key="2">
    <source>
        <dbReference type="Proteomes" id="UP000829685"/>
    </source>
</evidence>
<name>A0A9P9WHE0_9PEZI</name>
<protein>
    <submittedName>
        <fullName evidence="1">Uncharacterized protein</fullName>
    </submittedName>
</protein>
<dbReference type="Proteomes" id="UP000829685">
    <property type="component" value="Unassembled WGS sequence"/>
</dbReference>